<feature type="compositionally biased region" description="Low complexity" evidence="1">
    <location>
        <begin position="80"/>
        <end position="91"/>
    </location>
</feature>
<accession>A0AAV4VEF9</accession>
<dbReference type="EMBL" id="BPLR01014418">
    <property type="protein sequence ID" value="GIY68665.1"/>
    <property type="molecule type" value="Genomic_DNA"/>
</dbReference>
<feature type="compositionally biased region" description="Basic and acidic residues" evidence="1">
    <location>
        <begin position="45"/>
        <end position="74"/>
    </location>
</feature>
<protein>
    <submittedName>
        <fullName evidence="2">Uncharacterized protein</fullName>
    </submittedName>
</protein>
<proteinExistence type="predicted"/>
<keyword evidence="3" id="KW-1185">Reference proteome</keyword>
<evidence type="ECO:0000313" key="3">
    <source>
        <dbReference type="Proteomes" id="UP001054945"/>
    </source>
</evidence>
<evidence type="ECO:0000313" key="2">
    <source>
        <dbReference type="EMBL" id="GIY68665.1"/>
    </source>
</evidence>
<name>A0AAV4VEF9_CAEEX</name>
<feature type="region of interest" description="Disordered" evidence="1">
    <location>
        <begin position="17"/>
        <end position="91"/>
    </location>
</feature>
<dbReference type="Proteomes" id="UP001054945">
    <property type="component" value="Unassembled WGS sequence"/>
</dbReference>
<organism evidence="2 3">
    <name type="scientific">Caerostris extrusa</name>
    <name type="common">Bark spider</name>
    <name type="synonym">Caerostris bankana</name>
    <dbReference type="NCBI Taxonomy" id="172846"/>
    <lineage>
        <taxon>Eukaryota</taxon>
        <taxon>Metazoa</taxon>
        <taxon>Ecdysozoa</taxon>
        <taxon>Arthropoda</taxon>
        <taxon>Chelicerata</taxon>
        <taxon>Arachnida</taxon>
        <taxon>Araneae</taxon>
        <taxon>Araneomorphae</taxon>
        <taxon>Entelegynae</taxon>
        <taxon>Araneoidea</taxon>
        <taxon>Araneidae</taxon>
        <taxon>Caerostris</taxon>
    </lineage>
</organism>
<reference evidence="2 3" key="1">
    <citation type="submission" date="2021-06" db="EMBL/GenBank/DDBJ databases">
        <title>Caerostris extrusa draft genome.</title>
        <authorList>
            <person name="Kono N."/>
            <person name="Arakawa K."/>
        </authorList>
    </citation>
    <scope>NUCLEOTIDE SEQUENCE [LARGE SCALE GENOMIC DNA]</scope>
</reference>
<gene>
    <name evidence="2" type="ORF">CEXT_477281</name>
</gene>
<feature type="compositionally biased region" description="Polar residues" evidence="1">
    <location>
        <begin position="22"/>
        <end position="37"/>
    </location>
</feature>
<comment type="caution">
    <text evidence="2">The sequence shown here is derived from an EMBL/GenBank/DDBJ whole genome shotgun (WGS) entry which is preliminary data.</text>
</comment>
<dbReference type="AlphaFoldDB" id="A0AAV4VEF9"/>
<sequence length="91" mass="10372">MRQGRCNRRERRTRLLEEEWNGRTSGTGIKPSQQIPNEINGIPFCEKKSNRQHPLKENKSDAKDEPGSGREGGRGDGTVSSQQQQQFHLQV</sequence>
<evidence type="ECO:0000256" key="1">
    <source>
        <dbReference type="SAM" id="MobiDB-lite"/>
    </source>
</evidence>